<reference evidence="6 7" key="1">
    <citation type="submission" date="2016-10" db="EMBL/GenBank/DDBJ databases">
        <authorList>
            <person name="de Groot N.N."/>
        </authorList>
    </citation>
    <scope>NUCLEOTIDE SEQUENCE [LARGE SCALE GENOMIC DNA]</scope>
    <source>
        <strain evidence="6 7">DSM 19547</strain>
    </source>
</reference>
<dbReference type="GO" id="GO:0045892">
    <property type="term" value="P:negative regulation of DNA-templated transcription"/>
    <property type="evidence" value="ECO:0007669"/>
    <property type="project" value="TreeGrafter"/>
</dbReference>
<dbReference type="Gene3D" id="3.30.450.40">
    <property type="match status" value="1"/>
</dbReference>
<dbReference type="InterPro" id="IPR050707">
    <property type="entry name" value="HTH_MetabolicPath_Reg"/>
</dbReference>
<evidence type="ECO:0000256" key="3">
    <source>
        <dbReference type="ARBA" id="ARBA00023163"/>
    </source>
</evidence>
<evidence type="ECO:0000256" key="2">
    <source>
        <dbReference type="ARBA" id="ARBA00023125"/>
    </source>
</evidence>
<gene>
    <name evidence="6" type="ORF">SAMN04488047_13222</name>
</gene>
<dbReference type="OrthoDB" id="6057486at2"/>
<dbReference type="Pfam" id="PF01614">
    <property type="entry name" value="IclR_C"/>
    <property type="match status" value="1"/>
</dbReference>
<dbReference type="GO" id="GO:0003700">
    <property type="term" value="F:DNA-binding transcription factor activity"/>
    <property type="evidence" value="ECO:0007669"/>
    <property type="project" value="TreeGrafter"/>
</dbReference>
<evidence type="ECO:0000313" key="7">
    <source>
        <dbReference type="Proteomes" id="UP000199356"/>
    </source>
</evidence>
<dbReference type="Pfam" id="PF09339">
    <property type="entry name" value="HTH_IclR"/>
    <property type="match status" value="1"/>
</dbReference>
<dbReference type="PROSITE" id="PS51078">
    <property type="entry name" value="ICLR_ED"/>
    <property type="match status" value="1"/>
</dbReference>
<evidence type="ECO:0000256" key="1">
    <source>
        <dbReference type="ARBA" id="ARBA00023015"/>
    </source>
</evidence>
<sequence>MTLENRSLERGLMVLEALSRDRALSLADLHKVTGLPKSTLRRLLGTLVARRAVRRSVADGLYRSNVVLPMGAGQRMPATVGPLVDHAMPHVLELTRRIQWPSDLHMVSDLRMTIVDSTRPASPFHLYPGRLHRQLNIFGSASGMACLAALPEAHVDEIARRTAEDVTWGLARFGLSVEAYREHLEATRARGYGVRLGTYLGETVLDDRLWAIAVPVRQREAVVGAITLIWPRDFSSPEDFAATHLRPLEETADAVTDSLSALSRE</sequence>
<dbReference type="Proteomes" id="UP000199356">
    <property type="component" value="Unassembled WGS sequence"/>
</dbReference>
<evidence type="ECO:0000313" key="6">
    <source>
        <dbReference type="EMBL" id="SFQ07996.1"/>
    </source>
</evidence>
<dbReference type="STRING" id="441119.SAMN04488047_13222"/>
<keyword evidence="1" id="KW-0805">Transcription regulation</keyword>
<dbReference type="InterPro" id="IPR029016">
    <property type="entry name" value="GAF-like_dom_sf"/>
</dbReference>
<evidence type="ECO:0000259" key="4">
    <source>
        <dbReference type="PROSITE" id="PS51077"/>
    </source>
</evidence>
<organism evidence="6 7">
    <name type="scientific">Tranquillimonas alkanivorans</name>
    <dbReference type="NCBI Taxonomy" id="441119"/>
    <lineage>
        <taxon>Bacteria</taxon>
        <taxon>Pseudomonadati</taxon>
        <taxon>Pseudomonadota</taxon>
        <taxon>Alphaproteobacteria</taxon>
        <taxon>Rhodobacterales</taxon>
        <taxon>Roseobacteraceae</taxon>
        <taxon>Tranquillimonas</taxon>
    </lineage>
</organism>
<feature type="domain" description="HTH iclR-type" evidence="4">
    <location>
        <begin position="5"/>
        <end position="66"/>
    </location>
</feature>
<protein>
    <submittedName>
        <fullName evidence="6">Transcriptional regulator, IclR family</fullName>
    </submittedName>
</protein>
<dbReference type="PANTHER" id="PTHR30136">
    <property type="entry name" value="HELIX-TURN-HELIX TRANSCRIPTIONAL REGULATOR, ICLR FAMILY"/>
    <property type="match status" value="1"/>
</dbReference>
<accession>A0A1I5VLY9</accession>
<dbReference type="RefSeq" id="WP_093425283.1">
    <property type="nucleotide sequence ID" value="NZ_FOXA01000032.1"/>
</dbReference>
<dbReference type="InterPro" id="IPR005471">
    <property type="entry name" value="Tscrpt_reg_IclR_N"/>
</dbReference>
<dbReference type="SUPFAM" id="SSF46785">
    <property type="entry name" value="Winged helix' DNA-binding domain"/>
    <property type="match status" value="1"/>
</dbReference>
<keyword evidence="7" id="KW-1185">Reference proteome</keyword>
<dbReference type="EMBL" id="FOXA01000032">
    <property type="protein sequence ID" value="SFQ07996.1"/>
    <property type="molecule type" value="Genomic_DNA"/>
</dbReference>
<dbReference type="GO" id="GO:0003677">
    <property type="term" value="F:DNA binding"/>
    <property type="evidence" value="ECO:0007669"/>
    <property type="project" value="UniProtKB-KW"/>
</dbReference>
<dbReference type="SUPFAM" id="SSF55781">
    <property type="entry name" value="GAF domain-like"/>
    <property type="match status" value="1"/>
</dbReference>
<dbReference type="InterPro" id="IPR036390">
    <property type="entry name" value="WH_DNA-bd_sf"/>
</dbReference>
<name>A0A1I5VLY9_9RHOB</name>
<keyword evidence="2" id="KW-0238">DNA-binding</keyword>
<dbReference type="PROSITE" id="PS51077">
    <property type="entry name" value="HTH_ICLR"/>
    <property type="match status" value="1"/>
</dbReference>
<keyword evidence="3" id="KW-0804">Transcription</keyword>
<dbReference type="PANTHER" id="PTHR30136:SF23">
    <property type="entry name" value="DNA-BINDING TRANSCRIPTIONAL ACTIVATOR MHPR"/>
    <property type="match status" value="1"/>
</dbReference>
<dbReference type="InterPro" id="IPR036388">
    <property type="entry name" value="WH-like_DNA-bd_sf"/>
</dbReference>
<feature type="domain" description="IclR-ED" evidence="5">
    <location>
        <begin position="66"/>
        <end position="261"/>
    </location>
</feature>
<dbReference type="Gene3D" id="1.10.10.10">
    <property type="entry name" value="Winged helix-like DNA-binding domain superfamily/Winged helix DNA-binding domain"/>
    <property type="match status" value="1"/>
</dbReference>
<dbReference type="AlphaFoldDB" id="A0A1I5VLY9"/>
<dbReference type="InterPro" id="IPR014757">
    <property type="entry name" value="Tscrpt_reg_IclR_C"/>
</dbReference>
<proteinExistence type="predicted"/>
<evidence type="ECO:0000259" key="5">
    <source>
        <dbReference type="PROSITE" id="PS51078"/>
    </source>
</evidence>
<dbReference type="SMART" id="SM00346">
    <property type="entry name" value="HTH_ICLR"/>
    <property type="match status" value="1"/>
</dbReference>